<protein>
    <submittedName>
        <fullName evidence="1">Uncharacterized protein</fullName>
    </submittedName>
</protein>
<sequence length="38" mass="3993">MEYGGETVVHNTKLGDIAANVKSMTVARASASGVARDW</sequence>
<evidence type="ECO:0000313" key="1">
    <source>
        <dbReference type="EMBL" id="SPL63404.1"/>
    </source>
</evidence>
<gene>
    <name evidence="1" type="ORF">OHAE_3336</name>
</gene>
<accession>A0A2P9HH24</accession>
<organism evidence="1 2">
    <name type="scientific">Ochrobactrum soli</name>
    <dbReference type="NCBI Taxonomy" id="2448455"/>
    <lineage>
        <taxon>Bacteria</taxon>
        <taxon>Pseudomonadati</taxon>
        <taxon>Pseudomonadota</taxon>
        <taxon>Alphaproteobacteria</taxon>
        <taxon>Hyphomicrobiales</taxon>
        <taxon>Brucellaceae</taxon>
        <taxon>Brucella/Ochrobactrum group</taxon>
        <taxon>Ochrobactrum</taxon>
    </lineage>
</organism>
<reference evidence="2" key="1">
    <citation type="submission" date="2017-12" db="EMBL/GenBank/DDBJ databases">
        <authorList>
            <person name="Diaz M."/>
        </authorList>
    </citation>
    <scope>NUCLEOTIDE SEQUENCE [LARGE SCALE GENOMIC DNA]</scope>
    <source>
        <strain evidence="2">FI11154</strain>
    </source>
</reference>
<dbReference type="AlphaFoldDB" id="A0A2P9HH24"/>
<proteinExistence type="predicted"/>
<name>A0A2P9HH24_9HYPH</name>
<dbReference type="Proteomes" id="UP000246073">
    <property type="component" value="Unassembled WGS sequence"/>
</dbReference>
<dbReference type="EMBL" id="OOFM01000004">
    <property type="protein sequence ID" value="SPL63404.1"/>
    <property type="molecule type" value="Genomic_DNA"/>
</dbReference>
<evidence type="ECO:0000313" key="2">
    <source>
        <dbReference type="Proteomes" id="UP000246073"/>
    </source>
</evidence>